<comment type="caution">
    <text evidence="9">The sequence shown here is derived from an EMBL/GenBank/DDBJ whole genome shotgun (WGS) entry which is preliminary data.</text>
</comment>
<keyword evidence="6 7" id="KW-0472">Membrane</keyword>
<evidence type="ECO:0000313" key="10">
    <source>
        <dbReference type="Proteomes" id="UP000294194"/>
    </source>
</evidence>
<feature type="transmembrane region" description="Helical" evidence="7">
    <location>
        <begin position="371"/>
        <end position="394"/>
    </location>
</feature>
<organism evidence="9 10">
    <name type="scientific">Glaciihabitans arcticus</name>
    <dbReference type="NCBI Taxonomy" id="2668039"/>
    <lineage>
        <taxon>Bacteria</taxon>
        <taxon>Bacillati</taxon>
        <taxon>Actinomycetota</taxon>
        <taxon>Actinomycetes</taxon>
        <taxon>Micrococcales</taxon>
        <taxon>Microbacteriaceae</taxon>
        <taxon>Glaciihabitans</taxon>
    </lineage>
</organism>
<feature type="transmembrane region" description="Helical" evidence="7">
    <location>
        <begin position="308"/>
        <end position="330"/>
    </location>
</feature>
<accession>A0A4Q9GXE0</accession>
<evidence type="ECO:0000256" key="3">
    <source>
        <dbReference type="ARBA" id="ARBA00022475"/>
    </source>
</evidence>
<keyword evidence="3" id="KW-1003">Cell membrane</keyword>
<protein>
    <submittedName>
        <fullName evidence="9">MFS transporter</fullName>
    </submittedName>
</protein>
<name>A0A4Q9GXE0_9MICO</name>
<evidence type="ECO:0000313" key="9">
    <source>
        <dbReference type="EMBL" id="TBN58268.1"/>
    </source>
</evidence>
<keyword evidence="2" id="KW-0813">Transport</keyword>
<proteinExistence type="predicted"/>
<comment type="subcellular location">
    <subcellularLocation>
        <location evidence="1">Cell membrane</location>
        <topology evidence="1">Multi-pass membrane protein</topology>
    </subcellularLocation>
</comment>
<feature type="transmembrane region" description="Helical" evidence="7">
    <location>
        <begin position="44"/>
        <end position="62"/>
    </location>
</feature>
<dbReference type="Gene3D" id="1.20.1250.20">
    <property type="entry name" value="MFS general substrate transporter like domains"/>
    <property type="match status" value="1"/>
</dbReference>
<dbReference type="InterPro" id="IPR020846">
    <property type="entry name" value="MFS_dom"/>
</dbReference>
<evidence type="ECO:0000256" key="6">
    <source>
        <dbReference type="ARBA" id="ARBA00023136"/>
    </source>
</evidence>
<sequence length="430" mass="46063">MFRSLAGFNYRIWFAGALVSNIGTWMQRTAQDWIVLTELTDNDAVAVGIVMALQLGPQLLLVPWSGLIADRFDRRKLLMGTQVVMALLGLGLGVIVLLGVAELWHVYAFALALGVVSAIDAPARQAFVSELVSEKNLPNAVSLNSASFNGARLVGPAAAGILTVVVGAGWVFIINALTFVATLVAMMLLRRDELRTAPRAPRGPGQLRAGISYVKRRADLLVVFAIVFLVGTFGLNFPIFAATMAKVEFNHGAGEFGLLSSMIAIGSVTGALLAARRERPRLRIVFVSAGAFGLSCFVAAAMPTYESFAIALVLVGFTSITLLTTANGTVQTTTKPIMRGRVMALYLAIFLGGTPIGAPVIGWVANEFGPRFAIVVGGTSGIIAGLIGLVWMIVSHKLRLRRRGYRLRLVHDRSTRELDLATDESIARRA</sequence>
<dbReference type="RefSeq" id="WP_130982375.1">
    <property type="nucleotide sequence ID" value="NZ_SISG01000001.1"/>
</dbReference>
<gene>
    <name evidence="9" type="ORF">EYE40_13165</name>
</gene>
<feature type="transmembrane region" description="Helical" evidence="7">
    <location>
        <begin position="282"/>
        <end position="302"/>
    </location>
</feature>
<evidence type="ECO:0000256" key="7">
    <source>
        <dbReference type="SAM" id="Phobius"/>
    </source>
</evidence>
<reference evidence="10" key="1">
    <citation type="submission" date="2019-02" db="EMBL/GenBank/DDBJ databases">
        <title>Glaciihabitans arcticus sp. nov., a psychrotolerant bacterium isolated from polar soil.</title>
        <authorList>
            <person name="Dahal R.H."/>
        </authorList>
    </citation>
    <scope>NUCLEOTIDE SEQUENCE [LARGE SCALE GENOMIC DNA]</scope>
    <source>
        <strain evidence="10">RP-3-7</strain>
    </source>
</reference>
<feature type="transmembrane region" description="Helical" evidence="7">
    <location>
        <begin position="83"/>
        <end position="107"/>
    </location>
</feature>
<keyword evidence="10" id="KW-1185">Reference proteome</keyword>
<dbReference type="EMBL" id="SISG01000001">
    <property type="protein sequence ID" value="TBN58268.1"/>
    <property type="molecule type" value="Genomic_DNA"/>
</dbReference>
<dbReference type="PANTHER" id="PTHR23513">
    <property type="entry name" value="INTEGRAL MEMBRANE EFFLUX PROTEIN-RELATED"/>
    <property type="match status" value="1"/>
</dbReference>
<dbReference type="AlphaFoldDB" id="A0A4Q9GXE0"/>
<dbReference type="InterPro" id="IPR036259">
    <property type="entry name" value="MFS_trans_sf"/>
</dbReference>
<dbReference type="PANTHER" id="PTHR23513:SF11">
    <property type="entry name" value="STAPHYLOFERRIN A TRANSPORTER"/>
    <property type="match status" value="1"/>
</dbReference>
<dbReference type="GO" id="GO:0005886">
    <property type="term" value="C:plasma membrane"/>
    <property type="evidence" value="ECO:0007669"/>
    <property type="project" value="UniProtKB-SubCell"/>
</dbReference>
<keyword evidence="4 7" id="KW-0812">Transmembrane</keyword>
<evidence type="ECO:0000256" key="2">
    <source>
        <dbReference type="ARBA" id="ARBA00022448"/>
    </source>
</evidence>
<evidence type="ECO:0000256" key="4">
    <source>
        <dbReference type="ARBA" id="ARBA00022692"/>
    </source>
</evidence>
<feature type="transmembrane region" description="Helical" evidence="7">
    <location>
        <begin position="256"/>
        <end position="275"/>
    </location>
</feature>
<feature type="transmembrane region" description="Helical" evidence="7">
    <location>
        <begin position="342"/>
        <end position="365"/>
    </location>
</feature>
<evidence type="ECO:0000256" key="1">
    <source>
        <dbReference type="ARBA" id="ARBA00004651"/>
    </source>
</evidence>
<evidence type="ECO:0000259" key="8">
    <source>
        <dbReference type="PROSITE" id="PS50850"/>
    </source>
</evidence>
<feature type="domain" description="Major facilitator superfamily (MFS) profile" evidence="8">
    <location>
        <begin position="1"/>
        <end position="403"/>
    </location>
</feature>
<dbReference type="GO" id="GO:0022857">
    <property type="term" value="F:transmembrane transporter activity"/>
    <property type="evidence" value="ECO:0007669"/>
    <property type="project" value="InterPro"/>
</dbReference>
<dbReference type="CDD" id="cd06173">
    <property type="entry name" value="MFS_MefA_like"/>
    <property type="match status" value="1"/>
</dbReference>
<feature type="transmembrane region" description="Helical" evidence="7">
    <location>
        <begin position="220"/>
        <end position="244"/>
    </location>
</feature>
<dbReference type="PROSITE" id="PS50850">
    <property type="entry name" value="MFS"/>
    <property type="match status" value="1"/>
</dbReference>
<keyword evidence="5 7" id="KW-1133">Transmembrane helix</keyword>
<dbReference type="Proteomes" id="UP000294194">
    <property type="component" value="Unassembled WGS sequence"/>
</dbReference>
<evidence type="ECO:0000256" key="5">
    <source>
        <dbReference type="ARBA" id="ARBA00022989"/>
    </source>
</evidence>
<dbReference type="InterPro" id="IPR010290">
    <property type="entry name" value="TM_effector"/>
</dbReference>
<dbReference type="Pfam" id="PF05977">
    <property type="entry name" value="MFS_3"/>
    <property type="match status" value="1"/>
</dbReference>
<feature type="transmembrane region" description="Helical" evidence="7">
    <location>
        <begin position="157"/>
        <end position="189"/>
    </location>
</feature>
<dbReference type="SUPFAM" id="SSF103473">
    <property type="entry name" value="MFS general substrate transporter"/>
    <property type="match status" value="1"/>
</dbReference>